<evidence type="ECO:0000313" key="3">
    <source>
        <dbReference type="EMBL" id="KAF2813067.1"/>
    </source>
</evidence>
<gene>
    <name evidence="3 5" type="ORF">BDZ99DRAFT_248949</name>
</gene>
<dbReference type="GeneID" id="54454552"/>
<feature type="signal peptide" evidence="2">
    <location>
        <begin position="1"/>
        <end position="17"/>
    </location>
</feature>
<feature type="compositionally biased region" description="Polar residues" evidence="1">
    <location>
        <begin position="58"/>
        <end position="78"/>
    </location>
</feature>
<dbReference type="EMBL" id="MU003696">
    <property type="protein sequence ID" value="KAF2813067.1"/>
    <property type="molecule type" value="Genomic_DNA"/>
</dbReference>
<evidence type="ECO:0000256" key="2">
    <source>
        <dbReference type="SAM" id="SignalP"/>
    </source>
</evidence>
<sequence>MRSTIIALAAVPALCSAAGISRETRDQIVREAHYHKNLIRGVQATPSSIDWYEETAPVNTPAQTPANTPAQTPANTPQHRGGGGGHPKHIWAATSYTTVFPTPSHGGFEKPEENHEQHWGHHQQPSFKTSILTGGPYPSGYVAPTTSEDPTTVYVTTTAEASGTTVTRTVETTVTDTNTVDDPITATVATATVTATVTEAT</sequence>
<feature type="region of interest" description="Disordered" evidence="1">
    <location>
        <begin position="58"/>
        <end position="89"/>
    </location>
</feature>
<organism evidence="3">
    <name type="scientific">Mytilinidion resinicola</name>
    <dbReference type="NCBI Taxonomy" id="574789"/>
    <lineage>
        <taxon>Eukaryota</taxon>
        <taxon>Fungi</taxon>
        <taxon>Dikarya</taxon>
        <taxon>Ascomycota</taxon>
        <taxon>Pezizomycotina</taxon>
        <taxon>Dothideomycetes</taxon>
        <taxon>Pleosporomycetidae</taxon>
        <taxon>Mytilinidiales</taxon>
        <taxon>Mytilinidiaceae</taxon>
        <taxon>Mytilinidion</taxon>
    </lineage>
</organism>
<evidence type="ECO:0000256" key="1">
    <source>
        <dbReference type="SAM" id="MobiDB-lite"/>
    </source>
</evidence>
<dbReference type="RefSeq" id="XP_033580031.1">
    <property type="nucleotide sequence ID" value="XM_033713659.1"/>
</dbReference>
<evidence type="ECO:0000313" key="5">
    <source>
        <dbReference type="RefSeq" id="XP_033580031.1"/>
    </source>
</evidence>
<evidence type="ECO:0000313" key="4">
    <source>
        <dbReference type="Proteomes" id="UP000504636"/>
    </source>
</evidence>
<accession>A0A6A6YYN9</accession>
<keyword evidence="2" id="KW-0732">Signal</keyword>
<dbReference type="AlphaFoldDB" id="A0A6A6YYN9"/>
<name>A0A6A6YYN9_9PEZI</name>
<reference evidence="5" key="2">
    <citation type="submission" date="2020-04" db="EMBL/GenBank/DDBJ databases">
        <authorList>
            <consortium name="NCBI Genome Project"/>
        </authorList>
    </citation>
    <scope>NUCLEOTIDE SEQUENCE</scope>
    <source>
        <strain evidence="5">CBS 304.34</strain>
    </source>
</reference>
<keyword evidence="4" id="KW-1185">Reference proteome</keyword>
<dbReference type="Proteomes" id="UP000504636">
    <property type="component" value="Unplaced"/>
</dbReference>
<feature type="chain" id="PRO_5044629468" evidence="2">
    <location>
        <begin position="18"/>
        <end position="201"/>
    </location>
</feature>
<protein>
    <submittedName>
        <fullName evidence="3 5">Uncharacterized protein</fullName>
    </submittedName>
</protein>
<reference evidence="3 5" key="1">
    <citation type="journal article" date="2020" name="Stud. Mycol.">
        <title>101 Dothideomycetes genomes: a test case for predicting lifestyles and emergence of pathogens.</title>
        <authorList>
            <person name="Haridas S."/>
            <person name="Albert R."/>
            <person name="Binder M."/>
            <person name="Bloem J."/>
            <person name="Labutti K."/>
            <person name="Salamov A."/>
            <person name="Andreopoulos B."/>
            <person name="Baker S."/>
            <person name="Barry K."/>
            <person name="Bills G."/>
            <person name="Bluhm B."/>
            <person name="Cannon C."/>
            <person name="Castanera R."/>
            <person name="Culley D."/>
            <person name="Daum C."/>
            <person name="Ezra D."/>
            <person name="Gonzalez J."/>
            <person name="Henrissat B."/>
            <person name="Kuo A."/>
            <person name="Liang C."/>
            <person name="Lipzen A."/>
            <person name="Lutzoni F."/>
            <person name="Magnuson J."/>
            <person name="Mondo S."/>
            <person name="Nolan M."/>
            <person name="Ohm R."/>
            <person name="Pangilinan J."/>
            <person name="Park H.-J."/>
            <person name="Ramirez L."/>
            <person name="Alfaro M."/>
            <person name="Sun H."/>
            <person name="Tritt A."/>
            <person name="Yoshinaga Y."/>
            <person name="Zwiers L.-H."/>
            <person name="Turgeon B."/>
            <person name="Goodwin S."/>
            <person name="Spatafora J."/>
            <person name="Crous P."/>
            <person name="Grigoriev I."/>
        </authorList>
    </citation>
    <scope>NUCLEOTIDE SEQUENCE</scope>
    <source>
        <strain evidence="3 5">CBS 304.34</strain>
    </source>
</reference>
<proteinExistence type="predicted"/>
<reference evidence="5" key="3">
    <citation type="submission" date="2025-04" db="UniProtKB">
        <authorList>
            <consortium name="RefSeq"/>
        </authorList>
    </citation>
    <scope>IDENTIFICATION</scope>
    <source>
        <strain evidence="5">CBS 304.34</strain>
    </source>
</reference>